<organism evidence="1 2">
    <name type="scientific">[Clostridium] leptum CAG:27</name>
    <dbReference type="NCBI Taxonomy" id="1263068"/>
    <lineage>
        <taxon>Bacteria</taxon>
        <taxon>Bacillati</taxon>
        <taxon>Bacillota</taxon>
        <taxon>Clostridia</taxon>
        <taxon>Eubacteriales</taxon>
        <taxon>Oscillospiraceae</taxon>
        <taxon>Oscillospiraceae incertae sedis</taxon>
    </lineage>
</organism>
<proteinExistence type="predicted"/>
<protein>
    <submittedName>
        <fullName evidence="1">Uncharacterized protein</fullName>
    </submittedName>
</protein>
<name>R6NB92_9FIRM</name>
<dbReference type="Proteomes" id="UP000018168">
    <property type="component" value="Unassembled WGS sequence"/>
</dbReference>
<accession>R6NB92</accession>
<evidence type="ECO:0000313" key="1">
    <source>
        <dbReference type="EMBL" id="CDC05529.1"/>
    </source>
</evidence>
<evidence type="ECO:0000313" key="2">
    <source>
        <dbReference type="Proteomes" id="UP000018168"/>
    </source>
</evidence>
<dbReference type="AlphaFoldDB" id="R6NB92"/>
<gene>
    <name evidence="1" type="ORF">BN578_00996</name>
</gene>
<sequence length="828" mass="95154">MASSNRQPKWDIYEAVILLDGYLETLRANRPKTQIVKHISADLRRMAVNRGIEIDNIYRNENGISYQIQSMDSAYKGKKVYVPATRLFKGTVELYRTDTKRYFKILEEAKSMVAAKQNNKDAFLAWAASTLSAHRYKWIEKNILKMEQLAVASELISGSIFDVTDLATLQTIYKTAEKNIIFRIKNRKFFKSINDDFKIYIQYCSQLSKKVNQVTNTEASDIFANTKLQSTIGSSMEQVTGTTAYKDFVSANASKSDFCEAEFFDYLQNTAKLSTNTCASYVSSIRSAERYAVDHGHVSCSLFSKDKETIIATATELYSEPDFIKYNEHQHNRFSAAINKLLESIGAKIPEKAIAPHGDNCNRQSIASAEVNSKIIAVLKKHYEYGFKYDSIRELMRFRQFADDMGVALPEKDEELKTSIRSSGIVIAGKVYCNSDDMSKELQCIVDNVFFSGAGVIYYESLFENEQEWMESHVITSPDMLKEYLQTSITGYSYSKKFMAKGDRHSEKAVVTDEIKRIWGSHPVESVRNISERLPYIPSGNIWRVISGNASFVWTSEGEYLFIDRFRITEDEEEDILDFVEESCKKNGFVPLNDVPLGSIEEENYELTRTAIYNAIYKKVLSGKYHLNEKILTKEKSNLDTVMLLKQYIKDKDNCTFDEVANKVVELTGEKNRQYVFQALYDDMVRVDKDHFVANRFVNFSIDEIDTVLAGFITDNFRAIRDVTTFAMFPLCGQNWNHYLLESFCYKYSRKYALHVIHFNDKNAGIIAEKDFNKKYNEMLAIALARTDVELSPQVVGQYLFNTGYLAKRKYVNLSEISQRAIELRKER</sequence>
<comment type="caution">
    <text evidence="1">The sequence shown here is derived from an EMBL/GenBank/DDBJ whole genome shotgun (WGS) entry which is preliminary data.</text>
</comment>
<reference evidence="1" key="1">
    <citation type="submission" date="2012-11" db="EMBL/GenBank/DDBJ databases">
        <title>Dependencies among metagenomic species, viruses, plasmids and units of genetic variation.</title>
        <authorList>
            <person name="Nielsen H.B."/>
            <person name="Almeida M."/>
            <person name="Juncker A.S."/>
            <person name="Rasmussen S."/>
            <person name="Li J."/>
            <person name="Sunagawa S."/>
            <person name="Plichta D."/>
            <person name="Gautier L."/>
            <person name="Le Chatelier E."/>
            <person name="Peletier E."/>
            <person name="Bonde I."/>
            <person name="Nielsen T."/>
            <person name="Manichanh C."/>
            <person name="Arumugam M."/>
            <person name="Batto J."/>
            <person name="Santos M.B.Q.D."/>
            <person name="Blom N."/>
            <person name="Borruel N."/>
            <person name="Burgdorf K.S."/>
            <person name="Boumezbeur F."/>
            <person name="Casellas F."/>
            <person name="Dore J."/>
            <person name="Guarner F."/>
            <person name="Hansen T."/>
            <person name="Hildebrand F."/>
            <person name="Kaas R.S."/>
            <person name="Kennedy S."/>
            <person name="Kristiansen K."/>
            <person name="Kultima J.R."/>
            <person name="Leonard P."/>
            <person name="Levenez F."/>
            <person name="Lund O."/>
            <person name="Moumen B."/>
            <person name="Le Paslier D."/>
            <person name="Pons N."/>
            <person name="Pedersen O."/>
            <person name="Prifti E."/>
            <person name="Qin J."/>
            <person name="Raes J."/>
            <person name="Tap J."/>
            <person name="Tims S."/>
            <person name="Ussery D.W."/>
            <person name="Yamada T."/>
            <person name="MetaHit consortium"/>
            <person name="Renault P."/>
            <person name="Sicheritz-Ponten T."/>
            <person name="Bork P."/>
            <person name="Wang J."/>
            <person name="Brunak S."/>
            <person name="Ehrlich S.D."/>
        </authorList>
    </citation>
    <scope>NUCLEOTIDE SEQUENCE [LARGE SCALE GENOMIC DNA]</scope>
</reference>
<dbReference type="EMBL" id="CBEP010000121">
    <property type="protein sequence ID" value="CDC05529.1"/>
    <property type="molecule type" value="Genomic_DNA"/>
</dbReference>